<protein>
    <recommendedName>
        <fullName evidence="2">Endoribonuclease MazF</fullName>
    </recommendedName>
    <alternativeName>
        <fullName evidence="4">Toxin MazF</fullName>
    </alternativeName>
    <alternativeName>
        <fullName evidence="5">mRNA interferase MazF</fullName>
    </alternativeName>
</protein>
<dbReference type="InterPro" id="IPR011067">
    <property type="entry name" value="Plasmid_toxin/cell-grow_inhib"/>
</dbReference>
<dbReference type="RefSeq" id="WP_012664053.1">
    <property type="nucleotide sequence ID" value="NZ_BKAO01000004.1"/>
</dbReference>
<keyword evidence="3" id="KW-1277">Toxin-antitoxin system</keyword>
<dbReference type="Gene3D" id="2.30.30.110">
    <property type="match status" value="1"/>
</dbReference>
<comment type="caution">
    <text evidence="6">The sequence shown here is derived from an EMBL/GenBank/DDBJ whole genome shotgun (WGS) entry which is preliminary data.</text>
</comment>
<evidence type="ECO:0000256" key="5">
    <source>
        <dbReference type="ARBA" id="ARBA00032054"/>
    </source>
</evidence>
<accession>A0AAJ0JMR6</accession>
<comment type="similarity">
    <text evidence="1">Belongs to the PemK/MazF family.</text>
</comment>
<dbReference type="InterPro" id="IPR003477">
    <property type="entry name" value="PemK-like"/>
</dbReference>
<dbReference type="EMBL" id="LAIU01000008">
    <property type="protein sequence ID" value="KKB24635.1"/>
    <property type="molecule type" value="Genomic_DNA"/>
</dbReference>
<dbReference type="GO" id="GO:0006402">
    <property type="term" value="P:mRNA catabolic process"/>
    <property type="evidence" value="ECO:0007669"/>
    <property type="project" value="TreeGrafter"/>
</dbReference>
<dbReference type="Proteomes" id="UP000033530">
    <property type="component" value="Unassembled WGS sequence"/>
</dbReference>
<dbReference type="SUPFAM" id="SSF50118">
    <property type="entry name" value="Cell growth inhibitor/plasmid maintenance toxic component"/>
    <property type="match status" value="1"/>
</dbReference>
<dbReference type="GO" id="GO:0003677">
    <property type="term" value="F:DNA binding"/>
    <property type="evidence" value="ECO:0007669"/>
    <property type="project" value="InterPro"/>
</dbReference>
<proteinExistence type="inferred from homology"/>
<evidence type="ECO:0000256" key="3">
    <source>
        <dbReference type="ARBA" id="ARBA00022649"/>
    </source>
</evidence>
<evidence type="ECO:0000313" key="7">
    <source>
        <dbReference type="Proteomes" id="UP000033530"/>
    </source>
</evidence>
<name>A0AAJ0JMR6_STACA</name>
<organism evidence="6 7">
    <name type="scientific">Staphylococcus carnosus</name>
    <dbReference type="NCBI Taxonomy" id="1281"/>
    <lineage>
        <taxon>Bacteria</taxon>
        <taxon>Bacillati</taxon>
        <taxon>Bacillota</taxon>
        <taxon>Bacilli</taxon>
        <taxon>Bacillales</taxon>
        <taxon>Staphylococcaceae</taxon>
        <taxon>Staphylococcus</taxon>
    </lineage>
</organism>
<evidence type="ECO:0000313" key="6">
    <source>
        <dbReference type="EMBL" id="KKB24635.1"/>
    </source>
</evidence>
<dbReference type="AlphaFoldDB" id="A0AAJ0JMR6"/>
<gene>
    <name evidence="6" type="ORF">VV61_11105</name>
</gene>
<dbReference type="GO" id="GO:0004521">
    <property type="term" value="F:RNA endonuclease activity"/>
    <property type="evidence" value="ECO:0007669"/>
    <property type="project" value="TreeGrafter"/>
</dbReference>
<reference evidence="6 7" key="1">
    <citation type="submission" date="2015-03" db="EMBL/GenBank/DDBJ databases">
        <title>Draft Genome Sequence of S. carnosus subsp. utilis LTH 7013, Isolated from South Tirolean Ham.</title>
        <authorList>
            <person name="Mueller A."/>
            <person name="Huptas C."/>
            <person name="Wenning M."/>
            <person name="Weiss A."/>
            <person name="Schmidt H."/>
        </authorList>
    </citation>
    <scope>NUCLEOTIDE SEQUENCE [LARGE SCALE GENOMIC DNA]</scope>
    <source>
        <strain evidence="6 7">LTH7013</strain>
    </source>
</reference>
<sequence length="116" mass="13376">MVEQYKIIDVNLDPILGREKGKYRPCVVLSRTSFNDKTSLVWVSPITSRPVKYPTDVALKTMEHHIKGTIDVGQIRTLDLSTRHYRVVDSVSHEVMHKIDDIITNILKIESPQRHL</sequence>
<evidence type="ECO:0000256" key="1">
    <source>
        <dbReference type="ARBA" id="ARBA00007521"/>
    </source>
</evidence>
<dbReference type="PANTHER" id="PTHR33988">
    <property type="entry name" value="ENDORIBONUCLEASE MAZF-RELATED"/>
    <property type="match status" value="1"/>
</dbReference>
<evidence type="ECO:0000256" key="4">
    <source>
        <dbReference type="ARBA" id="ARBA00031226"/>
    </source>
</evidence>
<evidence type="ECO:0000256" key="2">
    <source>
        <dbReference type="ARBA" id="ARBA00019638"/>
    </source>
</evidence>
<dbReference type="PANTHER" id="PTHR33988:SF3">
    <property type="entry name" value="ENDORIBONUCLEASE TOXIN CHPB-RELATED"/>
    <property type="match status" value="1"/>
</dbReference>
<dbReference type="GeneID" id="93794938"/>
<dbReference type="GO" id="GO:0016075">
    <property type="term" value="P:rRNA catabolic process"/>
    <property type="evidence" value="ECO:0007669"/>
    <property type="project" value="TreeGrafter"/>
</dbReference>
<dbReference type="Pfam" id="PF02452">
    <property type="entry name" value="PemK_toxin"/>
    <property type="match status" value="1"/>
</dbReference>